<dbReference type="EMBL" id="OX597816">
    <property type="protein sequence ID" value="CAI9719256.1"/>
    <property type="molecule type" value="Genomic_DNA"/>
</dbReference>
<gene>
    <name evidence="17" type="ORF">OCTVUL_1B004484</name>
</gene>
<dbReference type="Pfam" id="PF02932">
    <property type="entry name" value="Neur_chan_memb"/>
    <property type="match status" value="1"/>
</dbReference>
<reference evidence="17" key="1">
    <citation type="submission" date="2023-08" db="EMBL/GenBank/DDBJ databases">
        <authorList>
            <person name="Alioto T."/>
            <person name="Alioto T."/>
            <person name="Gomez Garrido J."/>
        </authorList>
    </citation>
    <scope>NUCLEOTIDE SEQUENCE</scope>
</reference>
<proteinExistence type="inferred from homology"/>
<name>A0AA36EYR1_OCTVU</name>
<evidence type="ECO:0000256" key="1">
    <source>
        <dbReference type="ARBA" id="ARBA00022448"/>
    </source>
</evidence>
<evidence type="ECO:0000313" key="18">
    <source>
        <dbReference type="Proteomes" id="UP001162480"/>
    </source>
</evidence>
<feature type="transmembrane region" description="Helical" evidence="14">
    <location>
        <begin position="365"/>
        <end position="383"/>
    </location>
</feature>
<keyword evidence="11" id="KW-1071">Ligand-gated ion channel</keyword>
<evidence type="ECO:0000259" key="15">
    <source>
        <dbReference type="Pfam" id="PF02931"/>
    </source>
</evidence>
<dbReference type="Gene3D" id="1.20.58.390">
    <property type="entry name" value="Neurotransmitter-gated ion-channel transmembrane domain"/>
    <property type="match status" value="2"/>
</dbReference>
<dbReference type="GO" id="GO:0022848">
    <property type="term" value="F:acetylcholine-gated monoatomic cation-selective channel activity"/>
    <property type="evidence" value="ECO:0007669"/>
    <property type="project" value="InterPro"/>
</dbReference>
<sequence>MLAAGIPCCQRWSRCHREPAFPTVMGRASSSVRNMFLCWVFLLLASLCTLVQNVAIPTDEQRLMQELLADYDPASRPVYNASHTVVVKFGITLTQLSDMVLDFHADYSFERRRHRRHHIEHRRTPDEQRLLSRLLANYDTASRPVYNASHAVVVKFGFTLTQIADMDEVNQVLTTNVWIEQEWNDERLRWKPEDYNGLEKVRIPCEKIWLPDIVLYNSADDFTTGYMQSKAMVSSDGTVFWPPPAKLRSSCKIDITYFPFDDQMCKMKFGSWIYDGFQVDVTNRSADVDLTNYVYSGEWDLLNIKVIRNEVRYTCCKEHYPDVTFTIVIRRRTLYYLFNIIFPCLWLTILSLLGFWLPPDSGEKITLGITVLLAFSVFMLLIAENMPATSEFVPLIGIYLTVTMGMTSLSIILTVFVLQLHHVGPQQKPVARWLKLLSFNFLARLVCISTHGRREPWRRYALTDDIPKEDMCLTTYVDSTCPSDPANCNGTLAPSNALTTDKSGGSTSHGHGGEKITRHLKILVSRQEADDHEEVVLEWQLVALVMDRFLFWIFLIGSFLSSLVILVIEPLRKPDVNLNANS</sequence>
<dbReference type="NCBIfam" id="TIGR00860">
    <property type="entry name" value="LIC"/>
    <property type="match status" value="1"/>
</dbReference>
<evidence type="ECO:0000313" key="17">
    <source>
        <dbReference type="EMBL" id="CAI9719256.1"/>
    </source>
</evidence>
<evidence type="ECO:0000256" key="13">
    <source>
        <dbReference type="ARBA" id="ARBA00034099"/>
    </source>
</evidence>
<dbReference type="PANTHER" id="PTHR18945">
    <property type="entry name" value="NEUROTRANSMITTER GATED ION CHANNEL"/>
    <property type="match status" value="1"/>
</dbReference>
<evidence type="ECO:0000259" key="16">
    <source>
        <dbReference type="Pfam" id="PF02932"/>
    </source>
</evidence>
<organism evidence="17 18">
    <name type="scientific">Octopus vulgaris</name>
    <name type="common">Common octopus</name>
    <dbReference type="NCBI Taxonomy" id="6645"/>
    <lineage>
        <taxon>Eukaryota</taxon>
        <taxon>Metazoa</taxon>
        <taxon>Spiralia</taxon>
        <taxon>Lophotrochozoa</taxon>
        <taxon>Mollusca</taxon>
        <taxon>Cephalopoda</taxon>
        <taxon>Coleoidea</taxon>
        <taxon>Octopodiformes</taxon>
        <taxon>Octopoda</taxon>
        <taxon>Incirrata</taxon>
        <taxon>Octopodidae</taxon>
        <taxon>Octopus</taxon>
    </lineage>
</organism>
<keyword evidence="6 14" id="KW-0406">Ion transport</keyword>
<keyword evidence="8" id="KW-1015">Disulfide bond</keyword>
<feature type="transmembrane region" description="Helical" evidence="14">
    <location>
        <begin position="334"/>
        <end position="359"/>
    </location>
</feature>
<keyword evidence="7 14" id="KW-0472">Membrane</keyword>
<keyword evidence="10" id="KW-0325">Glycoprotein</keyword>
<evidence type="ECO:0000256" key="12">
    <source>
        <dbReference type="ARBA" id="ARBA00023303"/>
    </source>
</evidence>
<dbReference type="Pfam" id="PF02931">
    <property type="entry name" value="Neur_chan_LBD"/>
    <property type="match status" value="1"/>
</dbReference>
<dbReference type="FunFam" id="1.20.58.390:FF:000073">
    <property type="entry name" value="Neuronal acetylcholine receptor subunit alpha-9-II"/>
    <property type="match status" value="1"/>
</dbReference>
<evidence type="ECO:0000256" key="8">
    <source>
        <dbReference type="ARBA" id="ARBA00023157"/>
    </source>
</evidence>
<feature type="transmembrane region" description="Helical" evidence="14">
    <location>
        <begin position="395"/>
        <end position="418"/>
    </location>
</feature>
<dbReference type="InterPro" id="IPR038050">
    <property type="entry name" value="Neuro_actylchol_rec"/>
</dbReference>
<keyword evidence="2" id="KW-1003">Cell membrane</keyword>
<dbReference type="PRINTS" id="PR00252">
    <property type="entry name" value="NRIONCHANNEL"/>
</dbReference>
<dbReference type="SUPFAM" id="SSF90112">
    <property type="entry name" value="Neurotransmitter-gated ion-channel transmembrane pore"/>
    <property type="match status" value="1"/>
</dbReference>
<keyword evidence="1 14" id="KW-0813">Transport</keyword>
<protein>
    <submittedName>
        <fullName evidence="17">Neuronal acetylcholine receptor subunit alpha-10-like isoform X1</fullName>
    </submittedName>
</protein>
<dbReference type="InterPro" id="IPR006202">
    <property type="entry name" value="Neur_chan_lig-bd"/>
</dbReference>
<dbReference type="InterPro" id="IPR036734">
    <property type="entry name" value="Neur_chan_lig-bd_sf"/>
</dbReference>
<dbReference type="InterPro" id="IPR006201">
    <property type="entry name" value="Neur_channel"/>
</dbReference>
<evidence type="ECO:0000256" key="2">
    <source>
        <dbReference type="ARBA" id="ARBA00022475"/>
    </source>
</evidence>
<dbReference type="Gene3D" id="2.70.170.10">
    <property type="entry name" value="Neurotransmitter-gated ion-channel ligand-binding domain"/>
    <property type="match status" value="2"/>
</dbReference>
<dbReference type="GO" id="GO:0004888">
    <property type="term" value="F:transmembrane signaling receptor activity"/>
    <property type="evidence" value="ECO:0007669"/>
    <property type="project" value="InterPro"/>
</dbReference>
<feature type="transmembrane region" description="Helical" evidence="14">
    <location>
        <begin position="34"/>
        <end position="56"/>
    </location>
</feature>
<comment type="subcellular location">
    <subcellularLocation>
        <location evidence="13">Synaptic cell membrane</location>
        <topology evidence="13">Multi-pass membrane protein</topology>
    </subcellularLocation>
</comment>
<dbReference type="CDD" id="cd19051">
    <property type="entry name" value="LGIC_TM_cation"/>
    <property type="match status" value="1"/>
</dbReference>
<dbReference type="InterPro" id="IPR006029">
    <property type="entry name" value="Neurotrans-gated_channel_TM"/>
</dbReference>
<feature type="transmembrane region" description="Helical" evidence="14">
    <location>
        <begin position="549"/>
        <end position="568"/>
    </location>
</feature>
<evidence type="ECO:0000256" key="7">
    <source>
        <dbReference type="ARBA" id="ARBA00023136"/>
    </source>
</evidence>
<keyword evidence="3 14" id="KW-0812">Transmembrane</keyword>
<keyword evidence="12 14" id="KW-0407">Ion channel</keyword>
<feature type="domain" description="Neurotransmitter-gated ion-channel transmembrane" evidence="16">
    <location>
        <begin position="340"/>
        <end position="565"/>
    </location>
</feature>
<keyword evidence="5" id="KW-0770">Synapse</keyword>
<evidence type="ECO:0000256" key="4">
    <source>
        <dbReference type="ARBA" id="ARBA00022989"/>
    </source>
</evidence>
<dbReference type="InterPro" id="IPR002394">
    <property type="entry name" value="Nicotinic_acetylcholine_rcpt"/>
</dbReference>
<dbReference type="InterPro" id="IPR018000">
    <property type="entry name" value="Neurotransmitter_ion_chnl_CS"/>
</dbReference>
<evidence type="ECO:0000256" key="5">
    <source>
        <dbReference type="ARBA" id="ARBA00023018"/>
    </source>
</evidence>
<evidence type="ECO:0000256" key="9">
    <source>
        <dbReference type="ARBA" id="ARBA00023170"/>
    </source>
</evidence>
<keyword evidence="4 14" id="KW-1133">Transmembrane helix</keyword>
<dbReference type="PROSITE" id="PS00236">
    <property type="entry name" value="NEUROTR_ION_CHANNEL"/>
    <property type="match status" value="1"/>
</dbReference>
<dbReference type="CDD" id="cd18997">
    <property type="entry name" value="LGIC_ECD_nAChR"/>
    <property type="match status" value="1"/>
</dbReference>
<evidence type="ECO:0000256" key="11">
    <source>
        <dbReference type="ARBA" id="ARBA00023286"/>
    </source>
</evidence>
<evidence type="ECO:0000256" key="3">
    <source>
        <dbReference type="ARBA" id="ARBA00022692"/>
    </source>
</evidence>
<evidence type="ECO:0000256" key="14">
    <source>
        <dbReference type="RuleBase" id="RU000687"/>
    </source>
</evidence>
<dbReference type="InterPro" id="IPR036719">
    <property type="entry name" value="Neuro-gated_channel_TM_sf"/>
</dbReference>
<dbReference type="GO" id="GO:0045211">
    <property type="term" value="C:postsynaptic membrane"/>
    <property type="evidence" value="ECO:0007669"/>
    <property type="project" value="InterPro"/>
</dbReference>
<dbReference type="PRINTS" id="PR00254">
    <property type="entry name" value="NICOTINICR"/>
</dbReference>
<accession>A0AA36EYR1</accession>
<feature type="domain" description="Neurotransmitter-gated ion-channel ligand-binding" evidence="15">
    <location>
        <begin position="127"/>
        <end position="333"/>
    </location>
</feature>
<dbReference type="FunFam" id="2.70.170.10:FF:000005">
    <property type="entry name" value="Neuronal nicotinic acetylcholine receptor alpha4 subunit"/>
    <property type="match status" value="1"/>
</dbReference>
<dbReference type="AlphaFoldDB" id="A0AA36EYR1"/>
<keyword evidence="18" id="KW-1185">Reference proteome</keyword>
<dbReference type="Proteomes" id="UP001162480">
    <property type="component" value="Chromosome 3"/>
</dbReference>
<keyword evidence="9" id="KW-0675">Receptor</keyword>
<comment type="similarity">
    <text evidence="14">Belongs to the ligand-gated ion channel (TC 1.A.9) family.</text>
</comment>
<dbReference type="SUPFAM" id="SSF63712">
    <property type="entry name" value="Nicotinic receptor ligand binding domain-like"/>
    <property type="match status" value="2"/>
</dbReference>
<evidence type="ECO:0000256" key="6">
    <source>
        <dbReference type="ARBA" id="ARBA00023065"/>
    </source>
</evidence>
<evidence type="ECO:0000256" key="10">
    <source>
        <dbReference type="ARBA" id="ARBA00023180"/>
    </source>
</evidence>